<evidence type="ECO:0000259" key="4">
    <source>
        <dbReference type="PROSITE" id="PS50949"/>
    </source>
</evidence>
<evidence type="ECO:0000256" key="3">
    <source>
        <dbReference type="ARBA" id="ARBA00023163"/>
    </source>
</evidence>
<dbReference type="Gene3D" id="3.40.1410.10">
    <property type="entry name" value="Chorismate lyase-like"/>
    <property type="match status" value="1"/>
</dbReference>
<dbReference type="PANTHER" id="PTHR44846">
    <property type="entry name" value="MANNOSYL-D-GLYCERATE TRANSPORT/METABOLISM SYSTEM REPRESSOR MNGR-RELATED"/>
    <property type="match status" value="1"/>
</dbReference>
<gene>
    <name evidence="5" type="ORF">BKA15_000726</name>
</gene>
<dbReference type="Proteomes" id="UP000569914">
    <property type="component" value="Unassembled WGS sequence"/>
</dbReference>
<dbReference type="Gene3D" id="1.10.10.10">
    <property type="entry name" value="Winged helix-like DNA-binding domain superfamily/Winged helix DNA-binding domain"/>
    <property type="match status" value="1"/>
</dbReference>
<proteinExistence type="predicted"/>
<evidence type="ECO:0000256" key="2">
    <source>
        <dbReference type="ARBA" id="ARBA00023125"/>
    </source>
</evidence>
<dbReference type="SUPFAM" id="SSF46785">
    <property type="entry name" value="Winged helix' DNA-binding domain"/>
    <property type="match status" value="1"/>
</dbReference>
<dbReference type="Pfam" id="PF07702">
    <property type="entry name" value="UTRA"/>
    <property type="match status" value="1"/>
</dbReference>
<dbReference type="GO" id="GO:0045892">
    <property type="term" value="P:negative regulation of DNA-templated transcription"/>
    <property type="evidence" value="ECO:0007669"/>
    <property type="project" value="TreeGrafter"/>
</dbReference>
<dbReference type="InterPro" id="IPR036388">
    <property type="entry name" value="WH-like_DNA-bd_sf"/>
</dbReference>
<dbReference type="InterPro" id="IPR036390">
    <property type="entry name" value="WH_DNA-bd_sf"/>
</dbReference>
<dbReference type="SUPFAM" id="SSF64288">
    <property type="entry name" value="Chorismate lyase-like"/>
    <property type="match status" value="1"/>
</dbReference>
<keyword evidence="3" id="KW-0804">Transcription</keyword>
<evidence type="ECO:0000313" key="6">
    <source>
        <dbReference type="Proteomes" id="UP000569914"/>
    </source>
</evidence>
<dbReference type="AlphaFoldDB" id="A0A7Y9I383"/>
<dbReference type="GO" id="GO:0003700">
    <property type="term" value="F:DNA-binding transcription factor activity"/>
    <property type="evidence" value="ECO:0007669"/>
    <property type="project" value="InterPro"/>
</dbReference>
<dbReference type="PANTHER" id="PTHR44846:SF1">
    <property type="entry name" value="MANNOSYL-D-GLYCERATE TRANSPORT_METABOLISM SYSTEM REPRESSOR MNGR-RELATED"/>
    <property type="match status" value="1"/>
</dbReference>
<dbReference type="Pfam" id="PF00392">
    <property type="entry name" value="GntR"/>
    <property type="match status" value="1"/>
</dbReference>
<reference evidence="5 6" key="1">
    <citation type="submission" date="2020-07" db="EMBL/GenBank/DDBJ databases">
        <title>Sequencing the genomes of 1000 actinobacteria strains.</title>
        <authorList>
            <person name="Klenk H.-P."/>
        </authorList>
    </citation>
    <scope>NUCLEOTIDE SEQUENCE [LARGE SCALE GENOMIC DNA]</scope>
    <source>
        <strain evidence="5 6">DSM 22083</strain>
    </source>
</reference>
<feature type="domain" description="HTH gntR-type" evidence="4">
    <location>
        <begin position="3"/>
        <end position="73"/>
    </location>
</feature>
<name>A0A7Y9I383_9ACTN</name>
<accession>A0A7Y9I383</accession>
<sequence>MTQEAVTSKVDLVRTQLLNLIDQTEEGTALPSERILAARFQVARMTLRRAMDDLAFDGLIVRQHGRGVFTARPKVAGRLAVSSFSEDTRRRGLTPGTRVIAFRKGRADRNVARQLRIPVNDFAYFYTRLRLADGVPMALQHCTLVADAVPDLTEEDLTGSLYESLERRYGVKINGATVDLEAVMPDARSAELLTIPVSQPCIQLRGFGLDQTGRVVEIGRSLFRGDRYRLSSSFSRGDLGPRRARPNAR</sequence>
<keyword evidence="6" id="KW-1185">Reference proteome</keyword>
<dbReference type="PRINTS" id="PR00035">
    <property type="entry name" value="HTHGNTR"/>
</dbReference>
<comment type="caution">
    <text evidence="5">The sequence shown here is derived from an EMBL/GenBank/DDBJ whole genome shotgun (WGS) entry which is preliminary data.</text>
</comment>
<dbReference type="InterPro" id="IPR050679">
    <property type="entry name" value="Bact_HTH_transcr_reg"/>
</dbReference>
<evidence type="ECO:0000256" key="1">
    <source>
        <dbReference type="ARBA" id="ARBA00023015"/>
    </source>
</evidence>
<protein>
    <submittedName>
        <fullName evidence="5">GntR family transcriptional regulator</fullName>
    </submittedName>
</protein>
<dbReference type="SMART" id="SM00345">
    <property type="entry name" value="HTH_GNTR"/>
    <property type="match status" value="1"/>
</dbReference>
<dbReference type="InterPro" id="IPR000524">
    <property type="entry name" value="Tscrpt_reg_HTH_GntR"/>
</dbReference>
<dbReference type="InterPro" id="IPR028978">
    <property type="entry name" value="Chorismate_lyase_/UTRA_dom_sf"/>
</dbReference>
<dbReference type="EMBL" id="JACCBU010000001">
    <property type="protein sequence ID" value="NYE69397.1"/>
    <property type="molecule type" value="Genomic_DNA"/>
</dbReference>
<keyword evidence="1" id="KW-0805">Transcription regulation</keyword>
<evidence type="ECO:0000313" key="5">
    <source>
        <dbReference type="EMBL" id="NYE69397.1"/>
    </source>
</evidence>
<dbReference type="SMART" id="SM00866">
    <property type="entry name" value="UTRA"/>
    <property type="match status" value="1"/>
</dbReference>
<dbReference type="RefSeq" id="WP_179748147.1">
    <property type="nucleotide sequence ID" value="NZ_JACCBU010000001.1"/>
</dbReference>
<dbReference type="InterPro" id="IPR011663">
    <property type="entry name" value="UTRA"/>
</dbReference>
<dbReference type="PROSITE" id="PS50949">
    <property type="entry name" value="HTH_GNTR"/>
    <property type="match status" value="1"/>
</dbReference>
<dbReference type="GO" id="GO:0003677">
    <property type="term" value="F:DNA binding"/>
    <property type="evidence" value="ECO:0007669"/>
    <property type="project" value="UniProtKB-KW"/>
</dbReference>
<dbReference type="CDD" id="cd07377">
    <property type="entry name" value="WHTH_GntR"/>
    <property type="match status" value="1"/>
</dbReference>
<keyword evidence="2" id="KW-0238">DNA-binding</keyword>
<organism evidence="5 6">
    <name type="scientific">Microlunatus parietis</name>
    <dbReference type="NCBI Taxonomy" id="682979"/>
    <lineage>
        <taxon>Bacteria</taxon>
        <taxon>Bacillati</taxon>
        <taxon>Actinomycetota</taxon>
        <taxon>Actinomycetes</taxon>
        <taxon>Propionibacteriales</taxon>
        <taxon>Propionibacteriaceae</taxon>
        <taxon>Microlunatus</taxon>
    </lineage>
</organism>